<proteinExistence type="predicted"/>
<dbReference type="EMBL" id="AHMT02000053">
    <property type="protein sequence ID" value="EQA60795.1"/>
    <property type="molecule type" value="Genomic_DNA"/>
</dbReference>
<dbReference type="AlphaFoldDB" id="V6HT41"/>
<accession>V6HT41</accession>
<feature type="compositionally biased region" description="Basic residues" evidence="1">
    <location>
        <begin position="53"/>
        <end position="62"/>
    </location>
</feature>
<evidence type="ECO:0000256" key="1">
    <source>
        <dbReference type="SAM" id="MobiDB-lite"/>
    </source>
</evidence>
<reference evidence="2" key="1">
    <citation type="submission" date="2013-05" db="EMBL/GenBank/DDBJ databases">
        <authorList>
            <person name="Harkins D.M."/>
            <person name="Durkin A.S."/>
            <person name="Brinkac L.M."/>
            <person name="Haft D.H."/>
            <person name="Selengut J.D."/>
            <person name="Sanka R."/>
            <person name="DePew J."/>
            <person name="Purushe J."/>
            <person name="Hartskeerl R.A."/>
            <person name="Ahmed A."/>
            <person name="van der Linden H."/>
            <person name="Goris M.G.A."/>
            <person name="Vinetz J.M."/>
            <person name="Sutton G.G."/>
            <person name="Nierman W.C."/>
            <person name="Fouts D.E."/>
        </authorList>
    </citation>
    <scope>NUCLEOTIDE SEQUENCE [LARGE SCALE GENOMIC DNA]</scope>
    <source>
        <strain evidence="2">L 60</strain>
    </source>
</reference>
<gene>
    <name evidence="2" type="ORF">LEP1GSC062_1847</name>
</gene>
<keyword evidence="3" id="KW-1185">Reference proteome</keyword>
<sequence>MIPEDTWLRFSEKDLKFLPKKIPQFLKTYGKFPSASKRLGKKAGQTLYQPSSGKRKMNRINI</sequence>
<comment type="caution">
    <text evidence="2">The sequence shown here is derived from an EMBL/GenBank/DDBJ whole genome shotgun (WGS) entry which is preliminary data.</text>
</comment>
<evidence type="ECO:0000313" key="3">
    <source>
        <dbReference type="Proteomes" id="UP000018747"/>
    </source>
</evidence>
<dbReference type="InterPro" id="IPR011458">
    <property type="entry name" value="DUF1564"/>
</dbReference>
<name>V6HT41_9LEPT</name>
<evidence type="ECO:0000313" key="2">
    <source>
        <dbReference type="EMBL" id="EQA60795.1"/>
    </source>
</evidence>
<dbReference type="Pfam" id="PF07600">
    <property type="entry name" value="DUF1564"/>
    <property type="match status" value="1"/>
</dbReference>
<feature type="region of interest" description="Disordered" evidence="1">
    <location>
        <begin position="40"/>
        <end position="62"/>
    </location>
</feature>
<organism evidence="2 3">
    <name type="scientific">Leptospira alexanderi serovar Manhao 3 str. L 60</name>
    <dbReference type="NCBI Taxonomy" id="1049759"/>
    <lineage>
        <taxon>Bacteria</taxon>
        <taxon>Pseudomonadati</taxon>
        <taxon>Spirochaetota</taxon>
        <taxon>Spirochaetia</taxon>
        <taxon>Leptospirales</taxon>
        <taxon>Leptospiraceae</taxon>
        <taxon>Leptospira</taxon>
    </lineage>
</organism>
<protein>
    <submittedName>
        <fullName evidence="2">Uncharacterized protein</fullName>
    </submittedName>
</protein>
<dbReference type="Proteomes" id="UP000018747">
    <property type="component" value="Unassembled WGS sequence"/>
</dbReference>